<evidence type="ECO:0000313" key="3">
    <source>
        <dbReference type="EMBL" id="KAJ7775545.1"/>
    </source>
</evidence>
<feature type="domain" description="DUF6533" evidence="2">
    <location>
        <begin position="50"/>
        <end position="95"/>
    </location>
</feature>
<dbReference type="EMBL" id="JARKIB010000010">
    <property type="protein sequence ID" value="KAJ7775545.1"/>
    <property type="molecule type" value="Genomic_DNA"/>
</dbReference>
<keyword evidence="1" id="KW-0472">Membrane</keyword>
<feature type="transmembrane region" description="Helical" evidence="1">
    <location>
        <begin position="135"/>
        <end position="161"/>
    </location>
</feature>
<feature type="transmembrane region" description="Helical" evidence="1">
    <location>
        <begin position="307"/>
        <end position="326"/>
    </location>
</feature>
<proteinExistence type="predicted"/>
<feature type="transmembrane region" description="Helical" evidence="1">
    <location>
        <begin position="236"/>
        <end position="261"/>
    </location>
</feature>
<feature type="transmembrane region" description="Helical" evidence="1">
    <location>
        <begin position="273"/>
        <end position="295"/>
    </location>
</feature>
<protein>
    <recommendedName>
        <fullName evidence="2">DUF6533 domain-containing protein</fullName>
    </recommendedName>
</protein>
<dbReference type="AlphaFoldDB" id="A0AAD7K058"/>
<accession>A0AAD7K058</accession>
<gene>
    <name evidence="3" type="ORF">B0H16DRAFT_1879909</name>
</gene>
<name>A0AAD7K058_9AGAR</name>
<dbReference type="Pfam" id="PF20151">
    <property type="entry name" value="DUF6533"/>
    <property type="match status" value="1"/>
</dbReference>
<evidence type="ECO:0000259" key="2">
    <source>
        <dbReference type="Pfam" id="PF20151"/>
    </source>
</evidence>
<keyword evidence="1" id="KW-1133">Transmembrane helix</keyword>
<dbReference type="Proteomes" id="UP001215598">
    <property type="component" value="Unassembled WGS sequence"/>
</dbReference>
<evidence type="ECO:0000256" key="1">
    <source>
        <dbReference type="SAM" id="Phobius"/>
    </source>
</evidence>
<dbReference type="InterPro" id="IPR045340">
    <property type="entry name" value="DUF6533"/>
</dbReference>
<evidence type="ECO:0000313" key="4">
    <source>
        <dbReference type="Proteomes" id="UP001215598"/>
    </source>
</evidence>
<comment type="caution">
    <text evidence="3">The sequence shown here is derived from an EMBL/GenBank/DDBJ whole genome shotgun (WGS) entry which is preliminary data.</text>
</comment>
<feature type="transmembrane region" description="Helical" evidence="1">
    <location>
        <begin position="167"/>
        <end position="190"/>
    </location>
</feature>
<reference evidence="3" key="1">
    <citation type="submission" date="2023-03" db="EMBL/GenBank/DDBJ databases">
        <title>Massive genome expansion in bonnet fungi (Mycena s.s.) driven by repeated elements and novel gene families across ecological guilds.</title>
        <authorList>
            <consortium name="Lawrence Berkeley National Laboratory"/>
            <person name="Harder C.B."/>
            <person name="Miyauchi S."/>
            <person name="Viragh M."/>
            <person name="Kuo A."/>
            <person name="Thoen E."/>
            <person name="Andreopoulos B."/>
            <person name="Lu D."/>
            <person name="Skrede I."/>
            <person name="Drula E."/>
            <person name="Henrissat B."/>
            <person name="Morin E."/>
            <person name="Kohler A."/>
            <person name="Barry K."/>
            <person name="LaButti K."/>
            <person name="Morin E."/>
            <person name="Salamov A."/>
            <person name="Lipzen A."/>
            <person name="Mereny Z."/>
            <person name="Hegedus B."/>
            <person name="Baldrian P."/>
            <person name="Stursova M."/>
            <person name="Weitz H."/>
            <person name="Taylor A."/>
            <person name="Grigoriev I.V."/>
            <person name="Nagy L.G."/>
            <person name="Martin F."/>
            <person name="Kauserud H."/>
        </authorList>
    </citation>
    <scope>NUCLEOTIDE SEQUENCE</scope>
    <source>
        <strain evidence="3">CBHHK182m</strain>
    </source>
</reference>
<sequence>MRTPSFPRSLVLSPHLPFLHHHHHFRSMMSLQQGDIELLELVADSRLTGYLAVAALCVLLYDHILCFSQEVELMWKSRWGIAKIIYLWNRYFSLVVVSLNMSGTSPLHRRSTLMWFNILAVLVREIGSSHRCIGWLHVQAASSTILIATVDFVLMLRVWILYGGPRWMMWCFVSLGTAEVVAMTIVDLFSFAQMKEYVHLGYSIPLLSSLLSPSTSSHSSVIKGCYAYNVPRVLTIYAAIPLLVTFIMFAMTFYKCIVTLYRMEHGTMPFWTLFLRDGIVWFVLVFTAGGSELVILTARRETLKQLLILPALAVYSGVASHSLLNIKQMAKEASQSQLDDVDFPRVYGRIQVSYR</sequence>
<keyword evidence="1" id="KW-0812">Transmembrane</keyword>
<organism evidence="3 4">
    <name type="scientific">Mycena metata</name>
    <dbReference type="NCBI Taxonomy" id="1033252"/>
    <lineage>
        <taxon>Eukaryota</taxon>
        <taxon>Fungi</taxon>
        <taxon>Dikarya</taxon>
        <taxon>Basidiomycota</taxon>
        <taxon>Agaricomycotina</taxon>
        <taxon>Agaricomycetes</taxon>
        <taxon>Agaricomycetidae</taxon>
        <taxon>Agaricales</taxon>
        <taxon>Marasmiineae</taxon>
        <taxon>Mycenaceae</taxon>
        <taxon>Mycena</taxon>
    </lineage>
</organism>
<keyword evidence="4" id="KW-1185">Reference proteome</keyword>